<comment type="caution">
    <text evidence="1">The sequence shown here is derived from an EMBL/GenBank/DDBJ whole genome shotgun (WGS) entry which is preliminary data.</text>
</comment>
<dbReference type="PANTHER" id="PTHR47169">
    <property type="entry name" value="OS01G0541250 PROTEIN"/>
    <property type="match status" value="1"/>
</dbReference>
<dbReference type="GO" id="GO:0003676">
    <property type="term" value="F:nucleic acid binding"/>
    <property type="evidence" value="ECO:0007669"/>
    <property type="project" value="InterPro"/>
</dbReference>
<evidence type="ECO:0000313" key="1">
    <source>
        <dbReference type="EMBL" id="ETP53321.1"/>
    </source>
</evidence>
<dbReference type="Proteomes" id="UP000018948">
    <property type="component" value="Unassembled WGS sequence"/>
</dbReference>
<sequence length="230" mass="25751">PPRGSTQACAAEYGCSDDQTSRLWHRAVQDIKAGNSINYNSGRKGKSGHKSHMTKVFRDDFNRSIELIPLEDRTDIRTLAKRSSKNRPTGTLELKTFTVDRDTYRRALCRMVIPRIKAVWPIGKRVVLQHDNAKPHVATDGPEVLAASKTIEDLVDNVDTTVKQLIYPAIDRVFVTIQPELQASMDVNGSNKYMVPHLSNSQIEKRNGLLPRSLPSSALVYVKAKVLKFG</sequence>
<dbReference type="EMBL" id="ANIY01000357">
    <property type="protein sequence ID" value="ETP53321.1"/>
    <property type="molecule type" value="Genomic_DNA"/>
</dbReference>
<dbReference type="Gene3D" id="3.30.420.10">
    <property type="entry name" value="Ribonuclease H-like superfamily/Ribonuclease H"/>
    <property type="match status" value="1"/>
</dbReference>
<evidence type="ECO:0000313" key="2">
    <source>
        <dbReference type="Proteomes" id="UP000018948"/>
    </source>
</evidence>
<dbReference type="InterPro" id="IPR036397">
    <property type="entry name" value="RNaseH_sf"/>
</dbReference>
<accession>W3A2B9</accession>
<dbReference type="PANTHER" id="PTHR47169:SF2">
    <property type="entry name" value="OS01G0541250 PROTEIN"/>
    <property type="match status" value="1"/>
</dbReference>
<organism evidence="1 2">
    <name type="scientific">Phytophthora nicotianae P10297</name>
    <dbReference type="NCBI Taxonomy" id="1317064"/>
    <lineage>
        <taxon>Eukaryota</taxon>
        <taxon>Sar</taxon>
        <taxon>Stramenopiles</taxon>
        <taxon>Oomycota</taxon>
        <taxon>Peronosporomycetes</taxon>
        <taxon>Peronosporales</taxon>
        <taxon>Peronosporaceae</taxon>
        <taxon>Phytophthora</taxon>
    </lineage>
</organism>
<dbReference type="AlphaFoldDB" id="W3A2B9"/>
<reference evidence="1 2" key="1">
    <citation type="submission" date="2013-11" db="EMBL/GenBank/DDBJ databases">
        <title>The Genome Sequence of Phytophthora parasitica P10297.</title>
        <authorList>
            <consortium name="The Broad Institute Genomics Platform"/>
            <person name="Russ C."/>
            <person name="Tyler B."/>
            <person name="Panabieres F."/>
            <person name="Shan W."/>
            <person name="Tripathy S."/>
            <person name="Grunwald N."/>
            <person name="Machado M."/>
            <person name="Johnson C.S."/>
            <person name="Walker B."/>
            <person name="Young S.K."/>
            <person name="Zeng Q."/>
            <person name="Gargeya S."/>
            <person name="Fitzgerald M."/>
            <person name="Haas B."/>
            <person name="Abouelleil A."/>
            <person name="Allen A.W."/>
            <person name="Alvarado L."/>
            <person name="Arachchi H.M."/>
            <person name="Berlin A.M."/>
            <person name="Chapman S.B."/>
            <person name="Gainer-Dewar J."/>
            <person name="Goldberg J."/>
            <person name="Griggs A."/>
            <person name="Gujja S."/>
            <person name="Hansen M."/>
            <person name="Howarth C."/>
            <person name="Imamovic A."/>
            <person name="Ireland A."/>
            <person name="Larimer J."/>
            <person name="McCowan C."/>
            <person name="Murphy C."/>
            <person name="Pearson M."/>
            <person name="Poon T.W."/>
            <person name="Priest M."/>
            <person name="Roberts A."/>
            <person name="Saif S."/>
            <person name="Shea T."/>
            <person name="Sisk P."/>
            <person name="Sykes S."/>
            <person name="Wortman J."/>
            <person name="Nusbaum C."/>
            <person name="Birren B."/>
        </authorList>
    </citation>
    <scope>NUCLEOTIDE SEQUENCE [LARGE SCALE GENOMIC DNA]</scope>
    <source>
        <strain evidence="1 2">P10297</strain>
    </source>
</reference>
<gene>
    <name evidence="1" type="ORF">F442_01759</name>
</gene>
<proteinExistence type="predicted"/>
<feature type="non-terminal residue" evidence="1">
    <location>
        <position position="1"/>
    </location>
</feature>
<name>W3A2B9_PHYNI</name>
<protein>
    <submittedName>
        <fullName evidence="1">Uncharacterized protein</fullName>
    </submittedName>
</protein>